<dbReference type="Proteomes" id="UP000040453">
    <property type="component" value="Unassembled WGS sequence"/>
</dbReference>
<dbReference type="STRING" id="545501.BN997_01096"/>
<keyword evidence="2" id="KW-1185">Reference proteome</keyword>
<dbReference type="AlphaFoldDB" id="A0A0A1MDZ1"/>
<sequence>MKHYEAYDGTDLIAEGTAKAIKKKLGITTGEFQTGRRRAKKGYDEEFNVIEVDKPEEYAVYKGDEYLFIDTKENVMQRLGISQGTFTFYMSPANAKRDGGDKLIIVNLDKVVD</sequence>
<accession>A0A0A1MDZ1</accession>
<name>A0A0A1MDZ1_9BACI</name>
<dbReference type="RefSeq" id="WP_042530320.1">
    <property type="nucleotide sequence ID" value="NZ_CDGG01000001.1"/>
</dbReference>
<gene>
    <name evidence="1" type="ORF">BN997_01096</name>
</gene>
<dbReference type="EMBL" id="CDGG01000001">
    <property type="protein sequence ID" value="CEI81278.1"/>
    <property type="molecule type" value="Genomic_DNA"/>
</dbReference>
<evidence type="ECO:0000313" key="2">
    <source>
        <dbReference type="Proteomes" id="UP000040453"/>
    </source>
</evidence>
<reference evidence="1 2" key="1">
    <citation type="submission" date="2014-11" db="EMBL/GenBank/DDBJ databases">
        <authorList>
            <person name="Urmite Genomes Urmite Genomes"/>
        </authorList>
    </citation>
    <scope>NUCLEOTIDE SEQUENCE [LARGE SCALE GENOMIC DNA]</scope>
    <source>
        <strain evidence="1 2">Oc5</strain>
    </source>
</reference>
<proteinExistence type="predicted"/>
<organism evidence="1 2">
    <name type="scientific">Oceanobacillus oncorhynchi</name>
    <dbReference type="NCBI Taxonomy" id="545501"/>
    <lineage>
        <taxon>Bacteria</taxon>
        <taxon>Bacillati</taxon>
        <taxon>Bacillota</taxon>
        <taxon>Bacilli</taxon>
        <taxon>Bacillales</taxon>
        <taxon>Bacillaceae</taxon>
        <taxon>Oceanobacillus</taxon>
    </lineage>
</organism>
<evidence type="ECO:0000313" key="1">
    <source>
        <dbReference type="EMBL" id="CEI81278.1"/>
    </source>
</evidence>
<dbReference type="OrthoDB" id="2156961at2"/>
<protein>
    <submittedName>
        <fullName evidence="1">Uncharacterized protein</fullName>
    </submittedName>
</protein>